<dbReference type="GO" id="GO:0046983">
    <property type="term" value="F:protein dimerization activity"/>
    <property type="evidence" value="ECO:0007669"/>
    <property type="project" value="InterPro"/>
</dbReference>
<evidence type="ECO:0000259" key="1">
    <source>
        <dbReference type="Pfam" id="PF05699"/>
    </source>
</evidence>
<proteinExistence type="predicted"/>
<gene>
    <name evidence="2" type="ORF">IRJ41_010303</name>
</gene>
<evidence type="ECO:0000313" key="3">
    <source>
        <dbReference type="Proteomes" id="UP001059041"/>
    </source>
</evidence>
<dbReference type="EMBL" id="JAFHDT010000011">
    <property type="protein sequence ID" value="KAI7803704.1"/>
    <property type="molecule type" value="Genomic_DNA"/>
</dbReference>
<dbReference type="AlphaFoldDB" id="A0A9W7WKW7"/>
<dbReference type="PANTHER" id="PTHR45913">
    <property type="entry name" value="EPM2A-INTERACTING PROTEIN 1"/>
    <property type="match status" value="1"/>
</dbReference>
<dbReference type="PANTHER" id="PTHR45913:SF20">
    <property type="entry name" value="GENERAL TRANSCRIPTION FACTOR II-I REPEAT DOMAIN-CONTAINING PROTEIN 2"/>
    <property type="match status" value="1"/>
</dbReference>
<dbReference type="Proteomes" id="UP001059041">
    <property type="component" value="Linkage Group LG11"/>
</dbReference>
<protein>
    <submittedName>
        <fullName evidence="2">General transcription factor II-I repeat domain-containing protein 2A-like</fullName>
    </submittedName>
</protein>
<accession>A0A9W7WKW7</accession>
<dbReference type="InterPro" id="IPR012337">
    <property type="entry name" value="RNaseH-like_sf"/>
</dbReference>
<comment type="caution">
    <text evidence="2">The sequence shown here is derived from an EMBL/GenBank/DDBJ whole genome shotgun (WGS) entry which is preliminary data.</text>
</comment>
<dbReference type="InterPro" id="IPR008906">
    <property type="entry name" value="HATC_C_dom"/>
</dbReference>
<name>A0A9W7WKW7_TRIRA</name>
<feature type="domain" description="HAT C-terminal dimerisation" evidence="1">
    <location>
        <begin position="512"/>
        <end position="580"/>
    </location>
</feature>
<dbReference type="SUPFAM" id="SSF53098">
    <property type="entry name" value="Ribonuclease H-like"/>
    <property type="match status" value="1"/>
</dbReference>
<sequence>MSKKKRKIDSENRAFQARWETDYLFTEFKGEPMCLVCLETKSVMKDFNLNRHYATAHKEKYERYTGDARTALISDLKGKIHRQQNLFTKCMTVQESSLKASYAVSLVLAKAKKSLSECETVKQCAIEMAKAFGDEKMAKNFESVSLSRRTVTRRISDIQCQIQEKLKQEIENCKYFSLALDESTDVTDVSQLLIFARTITEKFDVHEELLKLVSLHGTTKGEDIFKSVEIAVNEHGGFAKLSAVVTDGAPAMQGKKSGFAGLLKKNGVNCPVLHCIIHQEALCAKILDFSHVMNVVTKVTNLIRGGNRALNHRKFTAFLDEVSATYGDLLMHTDIRWMSRGKCLERFFALRTEVPVFLEDSIKSDTSAYCSNLRDPEFLCDLAFLTDMTAHLNNLNTQLQGRSQAVSDLYGHLTAFKRKLILFHDGFSSDPVNLTHFSACEEMRKDTPECEMFFAKYKKDIESLQEQFRIRFQDFHAMQHRIDLFADPLNAAVSEQPGEMQLELCELQSDPFFQARRNERGLEFWKLLPESRFPLLRDFALFMLSMFGSTYICESSFSTMKHIKSKDRNRLTDDHLFQLLQVGCTNFQIDIDSIVHQQEKPQVSH</sequence>
<keyword evidence="3" id="KW-1185">Reference proteome</keyword>
<organism evidence="2 3">
    <name type="scientific">Triplophysa rosa</name>
    <name type="common">Cave loach</name>
    <dbReference type="NCBI Taxonomy" id="992332"/>
    <lineage>
        <taxon>Eukaryota</taxon>
        <taxon>Metazoa</taxon>
        <taxon>Chordata</taxon>
        <taxon>Craniata</taxon>
        <taxon>Vertebrata</taxon>
        <taxon>Euteleostomi</taxon>
        <taxon>Actinopterygii</taxon>
        <taxon>Neopterygii</taxon>
        <taxon>Teleostei</taxon>
        <taxon>Ostariophysi</taxon>
        <taxon>Cypriniformes</taxon>
        <taxon>Nemacheilidae</taxon>
        <taxon>Triplophysa</taxon>
    </lineage>
</organism>
<reference evidence="2" key="1">
    <citation type="submission" date="2021-02" db="EMBL/GenBank/DDBJ databases">
        <title>Comparative genomics reveals that relaxation of natural selection precedes convergent phenotypic evolution of cavefish.</title>
        <authorList>
            <person name="Peng Z."/>
        </authorList>
    </citation>
    <scope>NUCLEOTIDE SEQUENCE</scope>
    <source>
        <tissue evidence="2">Muscle</tissue>
    </source>
</reference>
<dbReference type="Pfam" id="PF05699">
    <property type="entry name" value="Dimer_Tnp_hAT"/>
    <property type="match status" value="1"/>
</dbReference>
<evidence type="ECO:0000313" key="2">
    <source>
        <dbReference type="EMBL" id="KAI7803704.1"/>
    </source>
</evidence>